<organism evidence="2 3">
    <name type="scientific">Lepraria neglecta</name>
    <dbReference type="NCBI Taxonomy" id="209136"/>
    <lineage>
        <taxon>Eukaryota</taxon>
        <taxon>Fungi</taxon>
        <taxon>Dikarya</taxon>
        <taxon>Ascomycota</taxon>
        <taxon>Pezizomycotina</taxon>
        <taxon>Lecanoromycetes</taxon>
        <taxon>OSLEUM clade</taxon>
        <taxon>Lecanoromycetidae</taxon>
        <taxon>Lecanorales</taxon>
        <taxon>Lecanorineae</taxon>
        <taxon>Stereocaulaceae</taxon>
        <taxon>Lepraria</taxon>
    </lineage>
</organism>
<dbReference type="AlphaFoldDB" id="A0AAD9ZBB2"/>
<name>A0AAD9ZBB2_9LECA</name>
<evidence type="ECO:0000313" key="2">
    <source>
        <dbReference type="EMBL" id="KAK3174521.1"/>
    </source>
</evidence>
<dbReference type="GO" id="GO:0006900">
    <property type="term" value="P:vesicle budding from membrane"/>
    <property type="evidence" value="ECO:0007669"/>
    <property type="project" value="TreeGrafter"/>
</dbReference>
<evidence type="ECO:0000313" key="3">
    <source>
        <dbReference type="Proteomes" id="UP001276659"/>
    </source>
</evidence>
<comment type="caution">
    <text evidence="2">The sequence shown here is derived from an EMBL/GenBank/DDBJ whole genome shotgun (WGS) entry which is preliminary data.</text>
</comment>
<dbReference type="PANTHER" id="PTHR22761">
    <property type="entry name" value="CHARGED MULTIVESICULAR BODY PROTEIN"/>
    <property type="match status" value="1"/>
</dbReference>
<dbReference type="EMBL" id="JASNWA010000006">
    <property type="protein sequence ID" value="KAK3174521.1"/>
    <property type="molecule type" value="Genomic_DNA"/>
</dbReference>
<feature type="region of interest" description="Disordered" evidence="1">
    <location>
        <begin position="400"/>
        <end position="496"/>
    </location>
</feature>
<sequence length="496" mass="54416">MNDLLSFILSQGEQFRRARLPSLYSDFTLQRNSNPDGFAANTAAWTDALGKAAQAGLLPAPGNHRDTLSIRTGEDLLRSLETKEWGRPLALGTVIVVIHDEAVSQRQMMPYQEFLCANKSIYSRNWTVQPWWLLSWGLKQLGLLEPSTTSGRLPAGRFVFVHNVEEATNKIIKQMAGQSNQIDQIYSISIFSAEAAKIMNTHEQLTESDLQIVLRYLARDKSAIIYDSQTVKFKSPGDTSSALSTQDKTIASLKSLIADLSGQVALLSTKISTLSETAQTAVRNKNRVSALAALRSKRLNETALAQRTETLSQLEEVYSKIEQAADQVAIVRVMEASAGVLRNLHAEVGGVEKVEDVIEGLRDEMSKVDEVSSAIEAGGQEQSVIDEDAVDEELENLERQAKSEQEEKEARDTQEKLANIGEIGEPKEPKEPQQGEILKNGTSLSHASIKAAGPPIEEGINALNRLSLDEERPPVGHVNEVPEKPAERVPNAASES</sequence>
<dbReference type="GO" id="GO:0005771">
    <property type="term" value="C:multivesicular body"/>
    <property type="evidence" value="ECO:0007669"/>
    <property type="project" value="TreeGrafter"/>
</dbReference>
<protein>
    <recommendedName>
        <fullName evidence="4">Snf7-domain-containing protein</fullName>
    </recommendedName>
</protein>
<feature type="compositionally biased region" description="Basic and acidic residues" evidence="1">
    <location>
        <begin position="467"/>
        <end position="487"/>
    </location>
</feature>
<dbReference type="GO" id="GO:0009898">
    <property type="term" value="C:cytoplasmic side of plasma membrane"/>
    <property type="evidence" value="ECO:0007669"/>
    <property type="project" value="TreeGrafter"/>
</dbReference>
<proteinExistence type="predicted"/>
<reference evidence="2" key="1">
    <citation type="submission" date="2022-11" db="EMBL/GenBank/DDBJ databases">
        <title>Chromosomal genome sequence assembly and mating type (MAT) locus characterization of the leprose asexual lichenized fungus Lepraria neglecta (Nyl.) Erichsen.</title>
        <authorList>
            <person name="Allen J.L."/>
            <person name="Pfeffer B."/>
        </authorList>
    </citation>
    <scope>NUCLEOTIDE SEQUENCE</scope>
    <source>
        <strain evidence="2">Allen 5258</strain>
    </source>
</reference>
<accession>A0AAD9ZBB2</accession>
<feature type="compositionally biased region" description="Basic and acidic residues" evidence="1">
    <location>
        <begin position="424"/>
        <end position="433"/>
    </location>
</feature>
<dbReference type="GO" id="GO:0000815">
    <property type="term" value="C:ESCRT III complex"/>
    <property type="evidence" value="ECO:0007669"/>
    <property type="project" value="TreeGrafter"/>
</dbReference>
<dbReference type="PANTHER" id="PTHR22761:SF18">
    <property type="entry name" value="SORTING PROTEIN SNF7 FAMILY PROTEIN, PUTATIVE (AFU_ORTHOLOGUE AFUA_2G16692)-RELATED"/>
    <property type="match status" value="1"/>
</dbReference>
<feature type="compositionally biased region" description="Basic and acidic residues" evidence="1">
    <location>
        <begin position="400"/>
        <end position="415"/>
    </location>
</feature>
<dbReference type="Gene3D" id="6.10.140.1230">
    <property type="match status" value="1"/>
</dbReference>
<evidence type="ECO:0000256" key="1">
    <source>
        <dbReference type="SAM" id="MobiDB-lite"/>
    </source>
</evidence>
<keyword evidence="3" id="KW-1185">Reference proteome</keyword>
<dbReference type="Proteomes" id="UP001276659">
    <property type="component" value="Unassembled WGS sequence"/>
</dbReference>
<dbReference type="Pfam" id="PF03357">
    <property type="entry name" value="Snf7"/>
    <property type="match status" value="1"/>
</dbReference>
<evidence type="ECO:0008006" key="4">
    <source>
        <dbReference type="Google" id="ProtNLM"/>
    </source>
</evidence>
<dbReference type="GO" id="GO:0032511">
    <property type="term" value="P:late endosome to vacuole transport via multivesicular body sorting pathway"/>
    <property type="evidence" value="ECO:0007669"/>
    <property type="project" value="TreeGrafter"/>
</dbReference>
<dbReference type="InterPro" id="IPR005024">
    <property type="entry name" value="Snf7_fam"/>
</dbReference>
<gene>
    <name evidence="2" type="ORF">OEA41_001767</name>
</gene>